<sequence length="64" mass="7905">MEQQMMKRMIQKCFLQYEHSVESVPLNDRDYEKLYSEIMERYQRNESAEIYELVEDVVYEFLVG</sequence>
<dbReference type="Pfam" id="PF14164">
    <property type="entry name" value="YqzH"/>
    <property type="match status" value="1"/>
</dbReference>
<dbReference type="RefSeq" id="WP_205168603.1">
    <property type="nucleotide sequence ID" value="NZ_JAFBDZ010000001.1"/>
</dbReference>
<protein>
    <recommendedName>
        <fullName evidence="3">YqzH-like protein</fullName>
    </recommendedName>
</protein>
<name>A0ABS2N9I4_9BACI</name>
<dbReference type="EMBL" id="JAFBDZ010000001">
    <property type="protein sequence ID" value="MBM7584445.1"/>
    <property type="molecule type" value="Genomic_DNA"/>
</dbReference>
<comment type="caution">
    <text evidence="1">The sequence shown here is derived from an EMBL/GenBank/DDBJ whole genome shotgun (WGS) entry which is preliminary data.</text>
</comment>
<evidence type="ECO:0000313" key="2">
    <source>
        <dbReference type="Proteomes" id="UP001646157"/>
    </source>
</evidence>
<evidence type="ECO:0000313" key="1">
    <source>
        <dbReference type="EMBL" id="MBM7584445.1"/>
    </source>
</evidence>
<keyword evidence="2" id="KW-1185">Reference proteome</keyword>
<accession>A0ABS2N9I4</accession>
<organism evidence="1 2">
    <name type="scientific">Rossellomorea pakistanensis</name>
    <dbReference type="NCBI Taxonomy" id="992288"/>
    <lineage>
        <taxon>Bacteria</taxon>
        <taxon>Bacillati</taxon>
        <taxon>Bacillota</taxon>
        <taxon>Bacilli</taxon>
        <taxon>Bacillales</taxon>
        <taxon>Bacillaceae</taxon>
        <taxon>Rossellomorea</taxon>
    </lineage>
</organism>
<reference evidence="1 2" key="1">
    <citation type="submission" date="2021-01" db="EMBL/GenBank/DDBJ databases">
        <title>Genomic Encyclopedia of Type Strains, Phase IV (KMG-IV): sequencing the most valuable type-strain genomes for metagenomic binning, comparative biology and taxonomic classification.</title>
        <authorList>
            <person name="Goeker M."/>
        </authorList>
    </citation>
    <scope>NUCLEOTIDE SEQUENCE [LARGE SCALE GENOMIC DNA]</scope>
    <source>
        <strain evidence="1 2">DSM 24834</strain>
    </source>
</reference>
<dbReference type="InterPro" id="IPR025546">
    <property type="entry name" value="YqzH"/>
</dbReference>
<proteinExistence type="predicted"/>
<dbReference type="Proteomes" id="UP001646157">
    <property type="component" value="Unassembled WGS sequence"/>
</dbReference>
<gene>
    <name evidence="1" type="ORF">JOC86_000982</name>
</gene>
<evidence type="ECO:0008006" key="3">
    <source>
        <dbReference type="Google" id="ProtNLM"/>
    </source>
</evidence>